<dbReference type="eggNOG" id="ENOG50302P6">
    <property type="taxonomic scope" value="Bacteria"/>
</dbReference>
<proteinExistence type="predicted"/>
<sequence length="69" mass="7843">MVSGLTSPYYSETMKGFIGNYVAVQTTAKTLQHGFLTHVYPDHIVLDICHVPFFIRTDEIVWVTLGRQV</sequence>
<dbReference type="InterPro" id="IPR020139">
    <property type="entry name" value="DUF2642"/>
</dbReference>
<dbReference type="RefSeq" id="WP_036185778.1">
    <property type="nucleotide sequence ID" value="NZ_AVDA01000010.1"/>
</dbReference>
<reference evidence="1 2" key="1">
    <citation type="submission" date="2014-02" db="EMBL/GenBank/DDBJ databases">
        <title>Draft genome sequence of Lysinibacillus manganicus DSM 26584T.</title>
        <authorList>
            <person name="Zhang F."/>
            <person name="Wang G."/>
            <person name="Zhang L."/>
        </authorList>
    </citation>
    <scope>NUCLEOTIDE SEQUENCE [LARGE SCALE GENOMIC DNA]</scope>
    <source>
        <strain evidence="1 2">DSM 26584</strain>
    </source>
</reference>
<keyword evidence="2" id="KW-1185">Reference proteome</keyword>
<name>A0A0A3I526_9BACL</name>
<dbReference type="EMBL" id="JPVN01000010">
    <property type="protein sequence ID" value="KGR78630.1"/>
    <property type="molecule type" value="Genomic_DNA"/>
</dbReference>
<dbReference type="STRING" id="1384049.CD29_09635"/>
<dbReference type="Proteomes" id="UP000030416">
    <property type="component" value="Unassembled WGS sequence"/>
</dbReference>
<organism evidence="1 2">
    <name type="scientific">Ureibacillus manganicus DSM 26584</name>
    <dbReference type="NCBI Taxonomy" id="1384049"/>
    <lineage>
        <taxon>Bacteria</taxon>
        <taxon>Bacillati</taxon>
        <taxon>Bacillota</taxon>
        <taxon>Bacilli</taxon>
        <taxon>Bacillales</taxon>
        <taxon>Caryophanaceae</taxon>
        <taxon>Ureibacillus</taxon>
    </lineage>
</organism>
<dbReference type="OrthoDB" id="2439488at2"/>
<gene>
    <name evidence="1" type="ORF">CD29_09635</name>
</gene>
<evidence type="ECO:0000313" key="2">
    <source>
        <dbReference type="Proteomes" id="UP000030416"/>
    </source>
</evidence>
<protein>
    <submittedName>
        <fullName evidence="1">Uncharacterized protein</fullName>
    </submittedName>
</protein>
<dbReference type="Pfam" id="PF10842">
    <property type="entry name" value="DUF2642"/>
    <property type="match status" value="1"/>
</dbReference>
<evidence type="ECO:0000313" key="1">
    <source>
        <dbReference type="EMBL" id="KGR78630.1"/>
    </source>
</evidence>
<comment type="caution">
    <text evidence="1">The sequence shown here is derived from an EMBL/GenBank/DDBJ whole genome shotgun (WGS) entry which is preliminary data.</text>
</comment>
<accession>A0A0A3I526</accession>
<dbReference type="AlphaFoldDB" id="A0A0A3I526"/>